<keyword evidence="3" id="KW-1185">Reference proteome</keyword>
<dbReference type="KEGG" id="mcn:Mcup_1466"/>
<dbReference type="PATRIC" id="fig|1006006.8.peg.1460"/>
<reference evidence="2 3" key="1">
    <citation type="journal article" date="2011" name="J. Bacteriol.">
        <title>Complete genome sequence of Metallosphaera cuprina, a metal sulfide-oxidizing archaeon from a hot spring.</title>
        <authorList>
            <person name="Liu L.J."/>
            <person name="You X.Y."/>
            <person name="Zheng H."/>
            <person name="Wang S."/>
            <person name="Jiang C.Y."/>
            <person name="Liu S.J."/>
        </authorList>
    </citation>
    <scope>NUCLEOTIDE SEQUENCE [LARGE SCALE GENOMIC DNA]</scope>
    <source>
        <strain evidence="2 3">Ar-4</strain>
    </source>
</reference>
<evidence type="ECO:0000313" key="2">
    <source>
        <dbReference type="EMBL" id="AEB95569.1"/>
    </source>
</evidence>
<sequence length="51" mass="6010">MTALSEIDDNLRITLLDVLMILGFYLFPGIYIVVRLKEMLKRRRALVDKKD</sequence>
<dbReference type="eggNOG" id="arCOG05975">
    <property type="taxonomic scope" value="Archaea"/>
</dbReference>
<dbReference type="AlphaFoldDB" id="F4FYZ8"/>
<dbReference type="EMBL" id="CP002656">
    <property type="protein sequence ID" value="AEB95569.1"/>
    <property type="molecule type" value="Genomic_DNA"/>
</dbReference>
<keyword evidence="1" id="KW-0472">Membrane</keyword>
<name>F4FYZ8_METCR</name>
<keyword evidence="1" id="KW-0812">Transmembrane</keyword>
<protein>
    <submittedName>
        <fullName evidence="2">Uncharacterized protein</fullName>
    </submittedName>
</protein>
<evidence type="ECO:0000256" key="1">
    <source>
        <dbReference type="SAM" id="Phobius"/>
    </source>
</evidence>
<dbReference type="Proteomes" id="UP000007812">
    <property type="component" value="Chromosome"/>
</dbReference>
<feature type="transmembrane region" description="Helical" evidence="1">
    <location>
        <begin position="12"/>
        <end position="34"/>
    </location>
</feature>
<accession>F4FYZ8</accession>
<gene>
    <name evidence="2" type="ordered locus">Mcup_1466</name>
</gene>
<dbReference type="HOGENOM" id="CLU_3094086_0_0_2"/>
<keyword evidence="1" id="KW-1133">Transmembrane helix</keyword>
<organism evidence="2 3">
    <name type="scientific">Metallosphaera cuprina (strain Ar-4)</name>
    <dbReference type="NCBI Taxonomy" id="1006006"/>
    <lineage>
        <taxon>Archaea</taxon>
        <taxon>Thermoproteota</taxon>
        <taxon>Thermoprotei</taxon>
        <taxon>Sulfolobales</taxon>
        <taxon>Sulfolobaceae</taxon>
        <taxon>Metallosphaera</taxon>
    </lineage>
</organism>
<dbReference type="STRING" id="1006006.Mcup_1466"/>
<evidence type="ECO:0000313" key="3">
    <source>
        <dbReference type="Proteomes" id="UP000007812"/>
    </source>
</evidence>
<proteinExistence type="predicted"/>